<sequence length="296" mass="32264">MTRTRSRRSRLASTRSSTVSIRARCAASAPSRGGERAGAWCSRARAREPPVGDRPALDAVLLDAGGTLVRLDFEWMAETLAALGAPADPAELRRAELEGRRRYDRSRGLGAAHDEPHAAPNGDIHAYFGGLLDGAGLTPPLRDLALERFFERDARVGLWRRPAEGARAALDRLRELGLRCAVVSNSDGRAEMLLADCGMLPGLEFVVDSHRVGVEKPDAGIFRIALDRMGVPPGRALYVGDIRSVDEVGARRAGVHFMLLDPYGDYAPPDTPRIARMDELATWIESHFELPARSQP</sequence>
<dbReference type="SFLD" id="SFLDG01129">
    <property type="entry name" value="C1.5:_HAD__Beta-PGM__Phosphata"/>
    <property type="match status" value="1"/>
</dbReference>
<evidence type="ECO:0000313" key="3">
    <source>
        <dbReference type="Proteomes" id="UP000320184"/>
    </source>
</evidence>
<dbReference type="EMBL" id="VBOT01000196">
    <property type="protein sequence ID" value="TMQ47195.1"/>
    <property type="molecule type" value="Genomic_DNA"/>
</dbReference>
<dbReference type="InterPro" id="IPR036412">
    <property type="entry name" value="HAD-like_sf"/>
</dbReference>
<accession>A0A538S747</accession>
<dbReference type="InterPro" id="IPR006439">
    <property type="entry name" value="HAD-SF_hydro_IA"/>
</dbReference>
<dbReference type="Proteomes" id="UP000320184">
    <property type="component" value="Unassembled WGS sequence"/>
</dbReference>
<gene>
    <name evidence="2" type="ORF">E6K73_14010</name>
</gene>
<evidence type="ECO:0000313" key="2">
    <source>
        <dbReference type="EMBL" id="TMQ47195.1"/>
    </source>
</evidence>
<dbReference type="PANTHER" id="PTHR46649:SF4">
    <property type="entry name" value="HALOACID DEHALOGENASE-LIKE HYDROLASE (HAD) SUPERFAMILY PROTEIN"/>
    <property type="match status" value="1"/>
</dbReference>
<evidence type="ECO:0000256" key="1">
    <source>
        <dbReference type="SAM" id="MobiDB-lite"/>
    </source>
</evidence>
<keyword evidence="2" id="KW-0378">Hydrolase</keyword>
<feature type="region of interest" description="Disordered" evidence="1">
    <location>
        <begin position="25"/>
        <end position="49"/>
    </location>
</feature>
<dbReference type="SUPFAM" id="SSF56784">
    <property type="entry name" value="HAD-like"/>
    <property type="match status" value="1"/>
</dbReference>
<dbReference type="NCBIfam" id="TIGR01549">
    <property type="entry name" value="HAD-SF-IA-v1"/>
    <property type="match status" value="1"/>
</dbReference>
<comment type="caution">
    <text evidence="2">The sequence shown here is derived from an EMBL/GenBank/DDBJ whole genome shotgun (WGS) entry which is preliminary data.</text>
</comment>
<organism evidence="2 3">
    <name type="scientific">Eiseniibacteriota bacterium</name>
    <dbReference type="NCBI Taxonomy" id="2212470"/>
    <lineage>
        <taxon>Bacteria</taxon>
        <taxon>Candidatus Eiseniibacteriota</taxon>
    </lineage>
</organism>
<protein>
    <submittedName>
        <fullName evidence="2">HAD family hydrolase</fullName>
    </submittedName>
</protein>
<dbReference type="GO" id="GO:0016787">
    <property type="term" value="F:hydrolase activity"/>
    <property type="evidence" value="ECO:0007669"/>
    <property type="project" value="UniProtKB-KW"/>
</dbReference>
<dbReference type="AlphaFoldDB" id="A0A538S747"/>
<name>A0A538S747_UNCEI</name>
<proteinExistence type="predicted"/>
<dbReference type="PRINTS" id="PR00413">
    <property type="entry name" value="HADHALOGNASE"/>
</dbReference>
<dbReference type="SFLD" id="SFLDS00003">
    <property type="entry name" value="Haloacid_Dehalogenase"/>
    <property type="match status" value="1"/>
</dbReference>
<dbReference type="Pfam" id="PF00702">
    <property type="entry name" value="Hydrolase"/>
    <property type="match status" value="1"/>
</dbReference>
<dbReference type="InterPro" id="IPR023214">
    <property type="entry name" value="HAD_sf"/>
</dbReference>
<dbReference type="PANTHER" id="PTHR46649">
    <property type="match status" value="1"/>
</dbReference>
<reference evidence="2 3" key="1">
    <citation type="journal article" date="2019" name="Nat. Microbiol.">
        <title>Mediterranean grassland soil C-N compound turnover is dependent on rainfall and depth, and is mediated by genomically divergent microorganisms.</title>
        <authorList>
            <person name="Diamond S."/>
            <person name="Andeer P.F."/>
            <person name="Li Z."/>
            <person name="Crits-Christoph A."/>
            <person name="Burstein D."/>
            <person name="Anantharaman K."/>
            <person name="Lane K.R."/>
            <person name="Thomas B.C."/>
            <person name="Pan C."/>
            <person name="Northen T.R."/>
            <person name="Banfield J.F."/>
        </authorList>
    </citation>
    <scope>NUCLEOTIDE SEQUENCE [LARGE SCALE GENOMIC DNA]</scope>
    <source>
        <strain evidence="2">WS_3</strain>
    </source>
</reference>
<dbReference type="Gene3D" id="3.40.50.1000">
    <property type="entry name" value="HAD superfamily/HAD-like"/>
    <property type="match status" value="1"/>
</dbReference>